<evidence type="ECO:0000313" key="3">
    <source>
        <dbReference type="Proteomes" id="UP001139157"/>
    </source>
</evidence>
<reference evidence="2" key="1">
    <citation type="submission" date="2022-06" db="EMBL/GenBank/DDBJ databases">
        <title>Novel species in genus nocardia.</title>
        <authorList>
            <person name="Li F."/>
        </authorList>
    </citation>
    <scope>NUCLEOTIDE SEQUENCE</scope>
    <source>
        <strain evidence="2">CDC141</strain>
    </source>
</reference>
<feature type="chain" id="PRO_5040997526" evidence="1">
    <location>
        <begin position="20"/>
        <end position="337"/>
    </location>
</feature>
<organism evidence="2 3">
    <name type="scientific">Nocardia pulmonis</name>
    <dbReference type="NCBI Taxonomy" id="2951408"/>
    <lineage>
        <taxon>Bacteria</taxon>
        <taxon>Bacillati</taxon>
        <taxon>Actinomycetota</taxon>
        <taxon>Actinomycetes</taxon>
        <taxon>Mycobacteriales</taxon>
        <taxon>Nocardiaceae</taxon>
        <taxon>Nocardia</taxon>
    </lineage>
</organism>
<dbReference type="GO" id="GO:0016747">
    <property type="term" value="F:acyltransferase activity, transferring groups other than amino-acyl groups"/>
    <property type="evidence" value="ECO:0007669"/>
    <property type="project" value="TreeGrafter"/>
</dbReference>
<keyword evidence="1" id="KW-0732">Signal</keyword>
<gene>
    <name evidence="2" type="ORF">NDR86_19545</name>
</gene>
<dbReference type="Proteomes" id="UP001139157">
    <property type="component" value="Unassembled WGS sequence"/>
</dbReference>
<dbReference type="PANTHER" id="PTHR48098:SF1">
    <property type="entry name" value="DIACYLGLYCEROL ACYLTRANSFERASE_MYCOLYLTRANSFERASE AG85A"/>
    <property type="match status" value="1"/>
</dbReference>
<evidence type="ECO:0000256" key="1">
    <source>
        <dbReference type="SAM" id="SignalP"/>
    </source>
</evidence>
<sequence>MTWKPSAALARLLSLTALAAVVLASTATAVRATPEGARIVETVVLDDRNVRYRVYSPAMGRAIDIDVLRPADVSAPRPTLYLLNGGGGGEDDATWRKQTDVLDFLARKEVNVVQPVGGRSSYYTDWRAPDPVLGVQKWRTFLTVELPPVMDAALRADGRRAIAGMSMSATSVLQLAIAAPGLFGSVASYSGCARISDPTGTRMVRTVVKVGGGNAENMYGPPGDPMWTANDPYVHADRLRGTELYLSTGSGVPGPHDVADSPFLMTPAPEGLVNQVVVGGAIEVATDQCTHQMRERLNELGIPATYDFRAGTHSWGYFRDSFLRSWPVLARGLGLPG</sequence>
<comment type="caution">
    <text evidence="2">The sequence shown here is derived from an EMBL/GenBank/DDBJ whole genome shotgun (WGS) entry which is preliminary data.</text>
</comment>
<dbReference type="EMBL" id="JAMRXG010000008">
    <property type="protein sequence ID" value="MCM6775673.1"/>
    <property type="molecule type" value="Genomic_DNA"/>
</dbReference>
<dbReference type="AlphaFoldDB" id="A0A9X2IXR9"/>
<evidence type="ECO:0000313" key="2">
    <source>
        <dbReference type="EMBL" id="MCM6775673.1"/>
    </source>
</evidence>
<proteinExistence type="predicted"/>
<name>A0A9X2IXR9_9NOCA</name>
<dbReference type="SUPFAM" id="SSF53474">
    <property type="entry name" value="alpha/beta-Hydrolases"/>
    <property type="match status" value="1"/>
</dbReference>
<keyword evidence="3" id="KW-1185">Reference proteome</keyword>
<dbReference type="InterPro" id="IPR050583">
    <property type="entry name" value="Mycobacterial_A85_antigen"/>
</dbReference>
<dbReference type="RefSeq" id="WP_251913936.1">
    <property type="nucleotide sequence ID" value="NZ_JAMRXG010000008.1"/>
</dbReference>
<dbReference type="Pfam" id="PF00756">
    <property type="entry name" value="Esterase"/>
    <property type="match status" value="1"/>
</dbReference>
<dbReference type="InterPro" id="IPR029058">
    <property type="entry name" value="AB_hydrolase_fold"/>
</dbReference>
<accession>A0A9X2IXR9</accession>
<dbReference type="PANTHER" id="PTHR48098">
    <property type="entry name" value="ENTEROCHELIN ESTERASE-RELATED"/>
    <property type="match status" value="1"/>
</dbReference>
<feature type="signal peptide" evidence="1">
    <location>
        <begin position="1"/>
        <end position="19"/>
    </location>
</feature>
<dbReference type="InterPro" id="IPR000801">
    <property type="entry name" value="Esterase-like"/>
</dbReference>
<protein>
    <submittedName>
        <fullName evidence="2">Esterase family protein</fullName>
    </submittedName>
</protein>
<dbReference type="Gene3D" id="3.40.50.1820">
    <property type="entry name" value="alpha/beta hydrolase"/>
    <property type="match status" value="1"/>
</dbReference>